<dbReference type="AlphaFoldDB" id="A0A1Y1LQ85"/>
<reference evidence="2" key="1">
    <citation type="journal article" date="2016" name="Sci. Rep.">
        <title>Molecular characterization of firefly nuptial gifts: a multi-omics approach sheds light on postcopulatory sexual selection.</title>
        <authorList>
            <person name="Al-Wathiqui N."/>
            <person name="Fallon T.R."/>
            <person name="South A."/>
            <person name="Weng J.K."/>
            <person name="Lewis S.M."/>
        </authorList>
    </citation>
    <scope>NUCLEOTIDE SEQUENCE</scope>
</reference>
<evidence type="ECO:0000256" key="1">
    <source>
        <dbReference type="SAM" id="MobiDB-lite"/>
    </source>
</evidence>
<keyword evidence="4" id="KW-1185">Reference proteome</keyword>
<evidence type="ECO:0000313" key="2">
    <source>
        <dbReference type="EMBL" id="JAV75809.1"/>
    </source>
</evidence>
<proteinExistence type="predicted"/>
<feature type="compositionally biased region" description="Acidic residues" evidence="1">
    <location>
        <begin position="14"/>
        <end position="26"/>
    </location>
</feature>
<feature type="compositionally biased region" description="Basic and acidic residues" evidence="1">
    <location>
        <begin position="68"/>
        <end position="78"/>
    </location>
</feature>
<dbReference type="Proteomes" id="UP000327044">
    <property type="component" value="Unassembled WGS sequence"/>
</dbReference>
<protein>
    <recommendedName>
        <fullName evidence="5">Transcription factor 25</fullName>
    </recommendedName>
</protein>
<accession>A0A1Y1LQ85</accession>
<reference evidence="3" key="3">
    <citation type="submission" date="2019-08" db="EMBL/GenBank/DDBJ databases">
        <authorList>
            <consortium name="Photinus pyralis genome working group"/>
            <person name="Fallon T.R."/>
            <person name="Sander Lower S.E."/>
            <person name="Weng J.-K."/>
        </authorList>
    </citation>
    <scope>NUCLEOTIDE SEQUENCE</scope>
    <source>
        <strain evidence="3">1611_PpyrPB1</strain>
        <tissue evidence="3">Whole body</tissue>
    </source>
</reference>
<dbReference type="Pfam" id="PF04910">
    <property type="entry name" value="Tcf25"/>
    <property type="match status" value="1"/>
</dbReference>
<name>A0A1Y1LQ85_PHOPY</name>
<dbReference type="InterPro" id="IPR006994">
    <property type="entry name" value="TCF25/Rqc1"/>
</dbReference>
<dbReference type="InParanoid" id="A0A1Y1LQ85"/>
<feature type="compositionally biased region" description="Basic residues" evidence="1">
    <location>
        <begin position="79"/>
        <end position="92"/>
    </location>
</feature>
<evidence type="ECO:0000313" key="4">
    <source>
        <dbReference type="Proteomes" id="UP000327044"/>
    </source>
</evidence>
<dbReference type="EMBL" id="VVIM01000006">
    <property type="protein sequence ID" value="KAB0797612.1"/>
    <property type="molecule type" value="Genomic_DNA"/>
</dbReference>
<feature type="region of interest" description="Disordered" evidence="1">
    <location>
        <begin position="633"/>
        <end position="657"/>
    </location>
</feature>
<dbReference type="EMBL" id="GEZM01049848">
    <property type="protein sequence ID" value="JAV75809.1"/>
    <property type="molecule type" value="Transcribed_RNA"/>
</dbReference>
<dbReference type="FunCoup" id="A0A1Y1LQ85">
    <property type="interactions" value="2394"/>
</dbReference>
<gene>
    <name evidence="3" type="ORF">PPYR_08605</name>
</gene>
<sequence>MSSRVLRKLQGDNELNEELSDLEPESDLPVSGGARRKQLNINRYDLLNQQSLSESEVKEDDNETEVTNAHDGDEVHESVKRRKKKKKKKSGKHSNVQRSSEDNAEVDEVERSVREVNRLLGEQCVSVVASLRPEKGPPTKKGVLNVHHKYLNPNNELKRIFGSKIIQTEHKRKLRGCRGHVRTTWLVASKDNWPQAAKLGLSMSLQETKPGGIHYFAYEHSQTYRQIQTKFLEAVESLNPDNIVAIINEHPFHVDALIQLSELCKLSEDLAMAAELVERSLYSLECSFHPLFNIAQGNCRLDYRRQENRILFITLFKHLLFVAGRACYRTALELCKLLLSLDPDEDPLAVKLVIDFYAVRAKEYVWLIDFFAEWDATKNLSQLPNFAYSTAIAYFHMSEDDNDTLKADSLLQEALLMFPGVLVALLDKCSVQVDARVSKHHYFGPTAVAKQSPALNQLVLLYVNRSYHVWKESDLLPWLQRNVHRVLDLIDEDPTIVKDYELKRSRRYQGPLPRTICRHILLSDVKGVAPVMEDFSGPVLSFDPLPPLDSINIYEKPKRPRIVNSNSSAVGIFFRSLLPSFNADLPEQLLQPEENGARALPLNGGEEGNDLRQSIASLVGAMRDLLNNIRLPDVPNEADVDENDDSDDDDEQNNYLT</sequence>
<dbReference type="PANTHER" id="PTHR22684">
    <property type="entry name" value="NULP1-RELATED"/>
    <property type="match status" value="1"/>
</dbReference>
<dbReference type="PANTHER" id="PTHR22684:SF0">
    <property type="entry name" value="RIBOSOME QUALITY CONTROL COMPLEX SUBUNIT TCF25"/>
    <property type="match status" value="1"/>
</dbReference>
<feature type="region of interest" description="Disordered" evidence="1">
    <location>
        <begin position="1"/>
        <end position="109"/>
    </location>
</feature>
<organism evidence="2">
    <name type="scientific">Photinus pyralis</name>
    <name type="common">Common eastern firefly</name>
    <name type="synonym">Lampyris pyralis</name>
    <dbReference type="NCBI Taxonomy" id="7054"/>
    <lineage>
        <taxon>Eukaryota</taxon>
        <taxon>Metazoa</taxon>
        <taxon>Ecdysozoa</taxon>
        <taxon>Arthropoda</taxon>
        <taxon>Hexapoda</taxon>
        <taxon>Insecta</taxon>
        <taxon>Pterygota</taxon>
        <taxon>Neoptera</taxon>
        <taxon>Endopterygota</taxon>
        <taxon>Coleoptera</taxon>
        <taxon>Polyphaga</taxon>
        <taxon>Elateriformia</taxon>
        <taxon>Elateroidea</taxon>
        <taxon>Lampyridae</taxon>
        <taxon>Lampyrinae</taxon>
        <taxon>Photinus</taxon>
    </lineage>
</organism>
<feature type="compositionally biased region" description="Acidic residues" evidence="1">
    <location>
        <begin position="636"/>
        <end position="657"/>
    </location>
</feature>
<dbReference type="GO" id="GO:1990112">
    <property type="term" value="C:RQC complex"/>
    <property type="evidence" value="ECO:0007669"/>
    <property type="project" value="TreeGrafter"/>
</dbReference>
<dbReference type="OrthoDB" id="205993at2759"/>
<evidence type="ECO:0000313" key="3">
    <source>
        <dbReference type="EMBL" id="KAB0797612.1"/>
    </source>
</evidence>
<evidence type="ECO:0008006" key="5">
    <source>
        <dbReference type="Google" id="ProtNLM"/>
    </source>
</evidence>
<reference evidence="3 4" key="2">
    <citation type="journal article" date="2018" name="Elife">
        <title>Firefly genomes illuminate parallel origins of bioluminescence in beetles.</title>
        <authorList>
            <person name="Fallon T.R."/>
            <person name="Lower S.E."/>
            <person name="Chang C.H."/>
            <person name="Bessho-Uehara M."/>
            <person name="Martin G.J."/>
            <person name="Bewick A.J."/>
            <person name="Behringer M."/>
            <person name="Debat H.J."/>
            <person name="Wong I."/>
            <person name="Day J.C."/>
            <person name="Suvorov A."/>
            <person name="Silva C.J."/>
            <person name="Stanger-Hall K.F."/>
            <person name="Hall D.W."/>
            <person name="Schmitz R.J."/>
            <person name="Nelson D.R."/>
            <person name="Lewis S.M."/>
            <person name="Shigenobu S."/>
            <person name="Bybee S.M."/>
            <person name="Larracuente A.M."/>
            <person name="Oba Y."/>
            <person name="Weng J.K."/>
        </authorList>
    </citation>
    <scope>NUCLEOTIDE SEQUENCE [LARGE SCALE GENOMIC DNA]</scope>
    <source>
        <strain evidence="3">1611_PpyrPB1</strain>
        <tissue evidence="3">Whole body</tissue>
    </source>
</reference>